<dbReference type="Proteomes" id="UP000567293">
    <property type="component" value="Unassembled WGS sequence"/>
</dbReference>
<accession>A0A7V8NL43</accession>
<name>A0A7V8NL43_9BACT</name>
<evidence type="ECO:0000313" key="2">
    <source>
        <dbReference type="Proteomes" id="UP000567293"/>
    </source>
</evidence>
<sequence>PPDPGTDIALENASDVQIADPTGAADKPGFWSQMGKTLKTPKGALTAASLAMPLYGLMKGAQLPGAAKTALGASGPAVAQAQATISAGGMAGPLWNQQKAGIDAQINQQLQDFSRQIQQNAANSGQGGANSDVVQQQIASMRTRLEAQRQQMYMAAAQQNVTNAVAELTGGNQTLMALANLQFQEDRQAQEMALQTGEVVGKLASLWPSGG</sequence>
<evidence type="ECO:0000313" key="1">
    <source>
        <dbReference type="EMBL" id="MBA0083364.1"/>
    </source>
</evidence>
<dbReference type="EMBL" id="JACDQQ010000004">
    <property type="protein sequence ID" value="MBA0083364.1"/>
    <property type="molecule type" value="Genomic_DNA"/>
</dbReference>
<protein>
    <submittedName>
        <fullName evidence="1">Uncharacterized protein</fullName>
    </submittedName>
</protein>
<keyword evidence="2" id="KW-1185">Reference proteome</keyword>
<proteinExistence type="predicted"/>
<dbReference type="AlphaFoldDB" id="A0A7V8NL43"/>
<reference evidence="1" key="1">
    <citation type="submission" date="2020-06" db="EMBL/GenBank/DDBJ databases">
        <title>Legume-microbial interactions unlock mineral nutrients during tropical forest succession.</title>
        <authorList>
            <person name="Epihov D.Z."/>
        </authorList>
    </citation>
    <scope>NUCLEOTIDE SEQUENCE [LARGE SCALE GENOMIC DNA]</scope>
    <source>
        <strain evidence="1">Pan2503</strain>
    </source>
</reference>
<comment type="caution">
    <text evidence="1">The sequence shown here is derived from an EMBL/GenBank/DDBJ whole genome shotgun (WGS) entry which is preliminary data.</text>
</comment>
<organism evidence="1 2">
    <name type="scientific">Candidatus Acidiferrum panamense</name>
    <dbReference type="NCBI Taxonomy" id="2741543"/>
    <lineage>
        <taxon>Bacteria</taxon>
        <taxon>Pseudomonadati</taxon>
        <taxon>Acidobacteriota</taxon>
        <taxon>Terriglobia</taxon>
        <taxon>Candidatus Acidiferrales</taxon>
        <taxon>Candidatus Acidiferrum</taxon>
    </lineage>
</organism>
<gene>
    <name evidence="1" type="ORF">HRJ53_00040</name>
</gene>
<feature type="non-terminal residue" evidence="1">
    <location>
        <position position="1"/>
    </location>
</feature>